<dbReference type="InterPro" id="IPR036055">
    <property type="entry name" value="LDL_receptor-like_sf"/>
</dbReference>
<accession>A0A8S3RPM2</accession>
<dbReference type="AlphaFoldDB" id="A0A8S3RPM2"/>
<dbReference type="InterPro" id="IPR051221">
    <property type="entry name" value="LDLR-related"/>
</dbReference>
<dbReference type="InterPro" id="IPR002172">
    <property type="entry name" value="LDrepeatLR_classA_rpt"/>
</dbReference>
<dbReference type="PANTHER" id="PTHR22722:SF14">
    <property type="entry name" value="MEGALIN, ISOFORM A"/>
    <property type="match status" value="1"/>
</dbReference>
<feature type="disulfide bond" evidence="5">
    <location>
        <begin position="62"/>
        <end position="74"/>
    </location>
</feature>
<protein>
    <submittedName>
        <fullName evidence="6">Uncharacterized protein</fullName>
    </submittedName>
</protein>
<dbReference type="PANTHER" id="PTHR22722">
    <property type="entry name" value="LOW-DENSITY LIPOPROTEIN RECEPTOR-RELATED PROTEIN 2-RELATED"/>
    <property type="match status" value="1"/>
</dbReference>
<dbReference type="GO" id="GO:0043235">
    <property type="term" value="C:receptor complex"/>
    <property type="evidence" value="ECO:0007669"/>
    <property type="project" value="TreeGrafter"/>
</dbReference>
<dbReference type="FunFam" id="4.10.400.10:FF:000034">
    <property type="entry name" value="Low-density lipoprotein receptor-related protein 2"/>
    <property type="match status" value="1"/>
</dbReference>
<reference evidence="6" key="1">
    <citation type="submission" date="2021-03" db="EMBL/GenBank/DDBJ databases">
        <authorList>
            <person name="Bekaert M."/>
        </authorList>
    </citation>
    <scope>NUCLEOTIDE SEQUENCE</scope>
</reference>
<proteinExistence type="predicted"/>
<dbReference type="GO" id="GO:0006898">
    <property type="term" value="P:receptor-mediated endocytosis"/>
    <property type="evidence" value="ECO:0007669"/>
    <property type="project" value="TreeGrafter"/>
</dbReference>
<dbReference type="Proteomes" id="UP000683360">
    <property type="component" value="Unassembled WGS sequence"/>
</dbReference>
<organism evidence="6 7">
    <name type="scientific">Mytilus edulis</name>
    <name type="common">Blue mussel</name>
    <dbReference type="NCBI Taxonomy" id="6550"/>
    <lineage>
        <taxon>Eukaryota</taxon>
        <taxon>Metazoa</taxon>
        <taxon>Spiralia</taxon>
        <taxon>Lophotrochozoa</taxon>
        <taxon>Mollusca</taxon>
        <taxon>Bivalvia</taxon>
        <taxon>Autobranchia</taxon>
        <taxon>Pteriomorphia</taxon>
        <taxon>Mytilida</taxon>
        <taxon>Mytiloidea</taxon>
        <taxon>Mytilidae</taxon>
        <taxon>Mytilinae</taxon>
        <taxon>Mytilus</taxon>
    </lineage>
</organism>
<evidence type="ECO:0000256" key="4">
    <source>
        <dbReference type="ARBA" id="ARBA00023180"/>
    </source>
</evidence>
<dbReference type="GO" id="GO:0042562">
    <property type="term" value="F:hormone binding"/>
    <property type="evidence" value="ECO:0007669"/>
    <property type="project" value="TreeGrafter"/>
</dbReference>
<dbReference type="CDD" id="cd00112">
    <property type="entry name" value="LDLa"/>
    <property type="match status" value="1"/>
</dbReference>
<keyword evidence="2" id="KW-0677">Repeat</keyword>
<comment type="caution">
    <text evidence="6">The sequence shown here is derived from an EMBL/GenBank/DDBJ whole genome shotgun (WGS) entry which is preliminary data.</text>
</comment>
<dbReference type="Gene3D" id="4.10.400.10">
    <property type="entry name" value="Low-density Lipoprotein Receptor"/>
    <property type="match status" value="1"/>
</dbReference>
<evidence type="ECO:0000256" key="3">
    <source>
        <dbReference type="ARBA" id="ARBA00023157"/>
    </source>
</evidence>
<evidence type="ECO:0000256" key="1">
    <source>
        <dbReference type="ARBA" id="ARBA00022729"/>
    </source>
</evidence>
<comment type="caution">
    <text evidence="5">Lacks conserved residue(s) required for the propagation of feature annotation.</text>
</comment>
<dbReference type="OrthoDB" id="9990982at2759"/>
<evidence type="ECO:0000256" key="5">
    <source>
        <dbReference type="PROSITE-ProRule" id="PRU00124"/>
    </source>
</evidence>
<evidence type="ECO:0000313" key="7">
    <source>
        <dbReference type="Proteomes" id="UP000683360"/>
    </source>
</evidence>
<evidence type="ECO:0000313" key="6">
    <source>
        <dbReference type="EMBL" id="CAG2208196.1"/>
    </source>
</evidence>
<keyword evidence="1" id="KW-0732">Signal</keyword>
<keyword evidence="7" id="KW-1185">Reference proteome</keyword>
<dbReference type="SUPFAM" id="SSF57424">
    <property type="entry name" value="LDL receptor-like module"/>
    <property type="match status" value="1"/>
</dbReference>
<gene>
    <name evidence="6" type="ORF">MEDL_22492</name>
</gene>
<dbReference type="EMBL" id="CAJPWZ010001104">
    <property type="protein sequence ID" value="CAG2208196.1"/>
    <property type="molecule type" value="Genomic_DNA"/>
</dbReference>
<keyword evidence="4" id="KW-0325">Glycoprotein</keyword>
<keyword evidence="3 5" id="KW-1015">Disulfide bond</keyword>
<dbReference type="PROSITE" id="PS50068">
    <property type="entry name" value="LDLRA_2"/>
    <property type="match status" value="1"/>
</dbReference>
<dbReference type="SMART" id="SM00192">
    <property type="entry name" value="LDLa"/>
    <property type="match status" value="1"/>
</dbReference>
<dbReference type="Pfam" id="PF00057">
    <property type="entry name" value="Ldl_recept_a"/>
    <property type="match status" value="1"/>
</dbReference>
<sequence length="242" mass="27378">MTYFKQFINIVKAQQRKELSTDHKTQIKAFVINCEKTMERFQRQLMTSFIFTTLYLVTTEACNATEFQCTSGQCIPNALRCEGSSFDCDDRSDEVNCTVGVQPCPEGRHRKDNGECVTNRNECPAQTTITELPTSIVESSTQNMKETTLTNTFQKHSFTLYTSSKYDIQPTATHSILDSSTIDTTPLVKAVTTSADDNDPDSKNNNLYCKYNVMKLPLINPTILIRILLLIIKRAIIDQQSN</sequence>
<name>A0A8S3RPM2_MYTED</name>
<dbReference type="GO" id="GO:0016324">
    <property type="term" value="C:apical plasma membrane"/>
    <property type="evidence" value="ECO:0007669"/>
    <property type="project" value="TreeGrafter"/>
</dbReference>
<evidence type="ECO:0000256" key="2">
    <source>
        <dbReference type="ARBA" id="ARBA00022737"/>
    </source>
</evidence>